<dbReference type="KEGG" id="hae:halTADL_2920"/>
<protein>
    <submittedName>
        <fullName evidence="2">Amphi-Trp domain-containing protein</fullName>
    </submittedName>
</protein>
<keyword evidence="3" id="KW-1185">Reference proteome</keyword>
<evidence type="ECO:0000313" key="3">
    <source>
        <dbReference type="Proteomes" id="UP000198888"/>
    </source>
</evidence>
<gene>
    <name evidence="2" type="ORF">SAMN05444271_102212</name>
</gene>
<dbReference type="InterPro" id="IPR027598">
    <property type="entry name" value="Amphi-Trp_dom"/>
</dbReference>
<dbReference type="NCBIfam" id="TIGR04354">
    <property type="entry name" value="amphi-Trp"/>
    <property type="match status" value="1"/>
</dbReference>
<dbReference type="AlphaFoldDB" id="A0A1H6RU97"/>
<dbReference type="OrthoDB" id="282103at2157"/>
<dbReference type="Proteomes" id="UP000198888">
    <property type="component" value="Unassembled WGS sequence"/>
</dbReference>
<evidence type="ECO:0000313" key="2">
    <source>
        <dbReference type="EMBL" id="SEI55360.1"/>
    </source>
</evidence>
<accession>A0A1H6RU97</accession>
<dbReference type="EMBL" id="FNYR01000002">
    <property type="protein sequence ID" value="SEI55360.1"/>
    <property type="molecule type" value="Genomic_DNA"/>
</dbReference>
<accession>A0A2H4Q5I2</accession>
<sequence>MVEKTVNQSELDRSSVAESLRALADEFESGEDVHVRVGNKSIRLQPPETVSYEVSVHETSSILRSSRETITLTVDWKTQ</sequence>
<dbReference type="GeneID" id="35003686"/>
<feature type="domain" description="Amphi-Trp" evidence="1">
    <location>
        <begin position="8"/>
        <end position="78"/>
    </location>
</feature>
<evidence type="ECO:0000259" key="1">
    <source>
        <dbReference type="Pfam" id="PF20068"/>
    </source>
</evidence>
<name>A0A1H6RU97_9EURY</name>
<proteinExistence type="predicted"/>
<reference evidence="2 3" key="1">
    <citation type="submission" date="2016-10" db="EMBL/GenBank/DDBJ databases">
        <authorList>
            <person name="de Groot N.N."/>
        </authorList>
    </citation>
    <scope>NUCLEOTIDE SEQUENCE [LARGE SCALE GENOMIC DNA]</scope>
    <source>
        <strain evidence="2 3">DSM 22187</strain>
    </source>
</reference>
<dbReference type="Pfam" id="PF20068">
    <property type="entry name" value="Amphi-Trp"/>
    <property type="match status" value="1"/>
</dbReference>
<dbReference type="RefSeq" id="WP_089670967.1">
    <property type="nucleotide sequence ID" value="NZ_CP024845.1"/>
</dbReference>
<organism evidence="2 3">
    <name type="scientific">Halohasta litchfieldiae</name>
    <dbReference type="NCBI Taxonomy" id="1073996"/>
    <lineage>
        <taxon>Archaea</taxon>
        <taxon>Methanobacteriati</taxon>
        <taxon>Methanobacteriota</taxon>
        <taxon>Stenosarchaea group</taxon>
        <taxon>Halobacteria</taxon>
        <taxon>Halobacteriales</taxon>
        <taxon>Haloferacaceae</taxon>
        <taxon>Halohasta</taxon>
    </lineage>
</organism>